<reference evidence="3 4" key="1">
    <citation type="submission" date="2017-11" db="EMBL/GenBank/DDBJ databases">
        <title>Genomic Encyclopedia of Archaeal and Bacterial Type Strains, Phase II (KMG-II): From Individual Species to Whole Genera.</title>
        <authorList>
            <person name="Goeker M."/>
        </authorList>
    </citation>
    <scope>NUCLEOTIDE SEQUENCE [LARGE SCALE GENOMIC DNA]</scope>
    <source>
        <strain evidence="3 4">DSM 25478</strain>
    </source>
</reference>
<gene>
    <name evidence="3" type="ORF">CLV28_0368</name>
</gene>
<dbReference type="InterPro" id="IPR045931">
    <property type="entry name" value="DUF6350"/>
</dbReference>
<feature type="transmembrane region" description="Helical" evidence="2">
    <location>
        <begin position="154"/>
        <end position="177"/>
    </location>
</feature>
<dbReference type="AlphaFoldDB" id="A0A2M9CYZ0"/>
<name>A0A2M9CYZ0_9CELL</name>
<dbReference type="EMBL" id="PGFE01000001">
    <property type="protein sequence ID" value="PJJ77154.1"/>
    <property type="molecule type" value="Genomic_DNA"/>
</dbReference>
<accession>A0A2M9CYZ0</accession>
<comment type="caution">
    <text evidence="3">The sequence shown here is derived from an EMBL/GenBank/DDBJ whole genome shotgun (WGS) entry which is preliminary data.</text>
</comment>
<evidence type="ECO:0000313" key="3">
    <source>
        <dbReference type="EMBL" id="PJJ77154.1"/>
    </source>
</evidence>
<dbReference type="Pfam" id="PF19877">
    <property type="entry name" value="DUF6350"/>
    <property type="match status" value="1"/>
</dbReference>
<feature type="transmembrane region" description="Helical" evidence="2">
    <location>
        <begin position="40"/>
        <end position="67"/>
    </location>
</feature>
<feature type="transmembrane region" description="Helical" evidence="2">
    <location>
        <begin position="311"/>
        <end position="330"/>
    </location>
</feature>
<evidence type="ECO:0000256" key="2">
    <source>
        <dbReference type="SAM" id="Phobius"/>
    </source>
</evidence>
<organism evidence="3 4">
    <name type="scientific">Sediminihabitans luteus</name>
    <dbReference type="NCBI Taxonomy" id="1138585"/>
    <lineage>
        <taxon>Bacteria</taxon>
        <taxon>Bacillati</taxon>
        <taxon>Actinomycetota</taxon>
        <taxon>Actinomycetes</taxon>
        <taxon>Micrococcales</taxon>
        <taxon>Cellulomonadaceae</taxon>
        <taxon>Sediminihabitans</taxon>
    </lineage>
</organism>
<feature type="region of interest" description="Disordered" evidence="1">
    <location>
        <begin position="1"/>
        <end position="26"/>
    </location>
</feature>
<keyword evidence="4" id="KW-1185">Reference proteome</keyword>
<dbReference type="OrthoDB" id="3742900at2"/>
<keyword evidence="2" id="KW-0472">Membrane</keyword>
<keyword evidence="2" id="KW-0812">Transmembrane</keyword>
<feature type="transmembrane region" description="Helical" evidence="2">
    <location>
        <begin position="125"/>
        <end position="147"/>
    </location>
</feature>
<evidence type="ECO:0000313" key="4">
    <source>
        <dbReference type="Proteomes" id="UP000231693"/>
    </source>
</evidence>
<feature type="transmembrane region" description="Helical" evidence="2">
    <location>
        <begin position="207"/>
        <end position="228"/>
    </location>
</feature>
<protein>
    <submittedName>
        <fullName evidence="3">Uncharacterized protein</fullName>
    </submittedName>
</protein>
<dbReference type="RefSeq" id="WP_100421586.1">
    <property type="nucleotide sequence ID" value="NZ_BOOX01000004.1"/>
</dbReference>
<feature type="transmembrane region" description="Helical" evidence="2">
    <location>
        <begin position="385"/>
        <end position="412"/>
    </location>
</feature>
<feature type="transmembrane region" description="Helical" evidence="2">
    <location>
        <begin position="98"/>
        <end position="119"/>
    </location>
</feature>
<dbReference type="Proteomes" id="UP000231693">
    <property type="component" value="Unassembled WGS sequence"/>
</dbReference>
<proteinExistence type="predicted"/>
<evidence type="ECO:0000256" key="1">
    <source>
        <dbReference type="SAM" id="MobiDB-lite"/>
    </source>
</evidence>
<feature type="transmembrane region" description="Helical" evidence="2">
    <location>
        <begin position="240"/>
        <end position="270"/>
    </location>
</feature>
<sequence length="436" mass="43078">MSAPTRPTTTARRTPPRTVPGEPLARPEGRLAELRSAAAGAFAALQALGLSLAIVVLPAIVAGLAVADSGEDSWGGAVHVALGIWLLGHGVPWAAGPVVVTLAPLGITLLALFCCYVAAKRTAHATLGSWGAATGVYAVAAFLLAMLAREAPGWWVLVALVGGGAVGGLGFALGILARPTSPRLADVAPWWLVRATDHGVGVGLRGAALATSSLVALAGVLVVCWAVAGRATSADVADALSPGVVGGIVLAISQLALVPNLVVWGVAWLAGPGFAVGSGTTFAPTEQVLGPVPALPLLGALPGDGWVGGPWAAAPLAVVLCGALAGVLVWRRASDVAGEVPPWRDLATGVGTAALGSGLVLAVLLLLGSGAVGPGTMAQVGAAPLLVGGVVAGEVALGAALVVGTLGARAAWRTRGERADRRWHAVDEDSSHASTS</sequence>
<feature type="compositionally biased region" description="Low complexity" evidence="1">
    <location>
        <begin position="1"/>
        <end position="13"/>
    </location>
</feature>
<feature type="transmembrane region" description="Helical" evidence="2">
    <location>
        <begin position="350"/>
        <end position="373"/>
    </location>
</feature>
<keyword evidence="2" id="KW-1133">Transmembrane helix</keyword>